<protein>
    <submittedName>
        <fullName evidence="2">Uncharacterized protein</fullName>
    </submittedName>
</protein>
<keyword evidence="1" id="KW-0472">Membrane</keyword>
<reference evidence="2" key="1">
    <citation type="journal article" date="2020" name="Nature">
        <title>Giant virus diversity and host interactions through global metagenomics.</title>
        <authorList>
            <person name="Schulz F."/>
            <person name="Roux S."/>
            <person name="Paez-Espino D."/>
            <person name="Jungbluth S."/>
            <person name="Walsh D.A."/>
            <person name="Denef V.J."/>
            <person name="McMahon K.D."/>
            <person name="Konstantinidis K.T."/>
            <person name="Eloe-Fadrosh E.A."/>
            <person name="Kyrpides N.C."/>
            <person name="Woyke T."/>
        </authorList>
    </citation>
    <scope>NUCLEOTIDE SEQUENCE</scope>
    <source>
        <strain evidence="2">GVMAG-S-1101178-73</strain>
    </source>
</reference>
<dbReference type="EMBL" id="MN740820">
    <property type="protein sequence ID" value="QHU13381.1"/>
    <property type="molecule type" value="Genomic_DNA"/>
</dbReference>
<organism evidence="2">
    <name type="scientific">viral metagenome</name>
    <dbReference type="NCBI Taxonomy" id="1070528"/>
    <lineage>
        <taxon>unclassified sequences</taxon>
        <taxon>metagenomes</taxon>
        <taxon>organismal metagenomes</taxon>
    </lineage>
</organism>
<evidence type="ECO:0000256" key="1">
    <source>
        <dbReference type="SAM" id="Phobius"/>
    </source>
</evidence>
<dbReference type="AlphaFoldDB" id="A0A6C0K8A1"/>
<feature type="transmembrane region" description="Helical" evidence="1">
    <location>
        <begin position="9"/>
        <end position="27"/>
    </location>
</feature>
<feature type="transmembrane region" description="Helical" evidence="1">
    <location>
        <begin position="137"/>
        <end position="156"/>
    </location>
</feature>
<evidence type="ECO:0000313" key="2">
    <source>
        <dbReference type="EMBL" id="QHU13381.1"/>
    </source>
</evidence>
<accession>A0A6C0K8A1</accession>
<name>A0A6C0K8A1_9ZZZZ</name>
<sequence length="173" mass="19953">MKTLVVSRIIAAWMIVILTILLSYIFANTEQFMGDTSFYRFGPNPELVILGIVIDTPQKYGLIVLYAVLNTIIRNLDHSIIAPWITLNIQNINALPTEDTEKKDTNKQFEISIINTIYSWFDWLIYIHMLLAQVDMFLLELTTDVIAIYFVTRWYIKNRAIDNLNIAAAAYAT</sequence>
<feature type="transmembrane region" description="Helical" evidence="1">
    <location>
        <begin position="47"/>
        <end position="69"/>
    </location>
</feature>
<keyword evidence="1" id="KW-1133">Transmembrane helix</keyword>
<proteinExistence type="predicted"/>
<keyword evidence="1" id="KW-0812">Transmembrane</keyword>
<feature type="transmembrane region" description="Helical" evidence="1">
    <location>
        <begin position="111"/>
        <end position="131"/>
    </location>
</feature>